<accession>A0A2H6ND72</accession>
<reference evidence="1" key="2">
    <citation type="submission" date="2017-12" db="EMBL/GenBank/DDBJ databases">
        <title>Coralsnake Venomics: Analyses of Venom Gland Transcriptomes and Proteomes of Six Brazilian Taxa.</title>
        <authorList>
            <person name="Aird S.D."/>
            <person name="Jorge da Silva N."/>
            <person name="Qiu L."/>
            <person name="Villar-Briones A."/>
            <person name="Aparecida-Saddi V."/>
            <person name="Campos-Telles M.P."/>
            <person name="Grau M."/>
            <person name="Mikheyev A.S."/>
        </authorList>
    </citation>
    <scope>NUCLEOTIDE SEQUENCE</scope>
    <source>
        <tissue evidence="1">Venom_gland</tissue>
    </source>
</reference>
<evidence type="ECO:0008006" key="2">
    <source>
        <dbReference type="Google" id="ProtNLM"/>
    </source>
</evidence>
<evidence type="ECO:0000313" key="1">
    <source>
        <dbReference type="EMBL" id="LAA29928.1"/>
    </source>
</evidence>
<dbReference type="SUPFAM" id="SSF56219">
    <property type="entry name" value="DNase I-like"/>
    <property type="match status" value="1"/>
</dbReference>
<dbReference type="EMBL" id="IACI01081778">
    <property type="protein sequence ID" value="LAA29928.1"/>
    <property type="molecule type" value="Transcribed_RNA"/>
</dbReference>
<proteinExistence type="predicted"/>
<reference evidence="1" key="1">
    <citation type="submission" date="2017-07" db="EMBL/GenBank/DDBJ databases">
        <authorList>
            <person name="Mikheyev A."/>
            <person name="Grau M."/>
        </authorList>
    </citation>
    <scope>NUCLEOTIDE SEQUENCE</scope>
    <source>
        <tissue evidence="1">Venom_gland</tissue>
    </source>
</reference>
<protein>
    <recommendedName>
        <fullName evidence="2">Endonuclease/exonuclease/phosphatase domain-containing protein</fullName>
    </recommendedName>
</protein>
<dbReference type="InterPro" id="IPR036691">
    <property type="entry name" value="Endo/exonu/phosph_ase_sf"/>
</dbReference>
<dbReference type="Gene3D" id="3.60.10.10">
    <property type="entry name" value="Endonuclease/exonuclease/phosphatase"/>
    <property type="match status" value="1"/>
</dbReference>
<organism evidence="1">
    <name type="scientific">Micrurus carvalhoi</name>
    <dbReference type="NCBI Taxonomy" id="3147026"/>
    <lineage>
        <taxon>Eukaryota</taxon>
        <taxon>Metazoa</taxon>
        <taxon>Chordata</taxon>
        <taxon>Craniata</taxon>
        <taxon>Vertebrata</taxon>
        <taxon>Euteleostomi</taxon>
        <taxon>Lepidosauria</taxon>
        <taxon>Squamata</taxon>
        <taxon>Bifurcata</taxon>
        <taxon>Unidentata</taxon>
        <taxon>Episquamata</taxon>
        <taxon>Toxicofera</taxon>
        <taxon>Serpentes</taxon>
        <taxon>Colubroidea</taxon>
        <taxon>Elapidae</taxon>
        <taxon>Elapinae</taxon>
        <taxon>Micrurus</taxon>
    </lineage>
</organism>
<dbReference type="AlphaFoldDB" id="A0A2H6ND72"/>
<name>A0A2H6ND72_9SAUR</name>
<sequence length="124" mass="14934">MHLTKTKKEFYKKLHERIVETGQKDICTVGDYYGIIETIKDYVCHNKKLKKKNTLPQTFFDMTEELNLIDVWRTLNPMEQKFTYYSNPHKSYSRIDMVWTNIDIGKEIEKIEILPNTWADHNPY</sequence>